<dbReference type="Proteomes" id="UP000602260">
    <property type="component" value="Unassembled WGS sequence"/>
</dbReference>
<evidence type="ECO:0000313" key="6">
    <source>
        <dbReference type="Proteomes" id="UP000602260"/>
    </source>
</evidence>
<dbReference type="CDD" id="cd00761">
    <property type="entry name" value="Glyco_tranf_GTA_type"/>
    <property type="match status" value="1"/>
</dbReference>
<evidence type="ECO:0000256" key="3">
    <source>
        <dbReference type="SAM" id="Phobius"/>
    </source>
</evidence>
<feature type="transmembrane region" description="Helical" evidence="3">
    <location>
        <begin position="293"/>
        <end position="317"/>
    </location>
</feature>
<dbReference type="Pfam" id="PF00535">
    <property type="entry name" value="Glycos_transf_2"/>
    <property type="match status" value="1"/>
</dbReference>
<evidence type="ECO:0000256" key="2">
    <source>
        <dbReference type="ARBA" id="ARBA00022679"/>
    </source>
</evidence>
<dbReference type="SUPFAM" id="SSF53448">
    <property type="entry name" value="Nucleotide-diphospho-sugar transferases"/>
    <property type="match status" value="1"/>
</dbReference>
<reference evidence="5" key="1">
    <citation type="submission" date="2020-08" db="EMBL/GenBank/DDBJ databases">
        <title>Genome public.</title>
        <authorList>
            <person name="Liu C."/>
            <person name="Sun Q."/>
        </authorList>
    </citation>
    <scope>NUCLEOTIDE SEQUENCE</scope>
    <source>
        <strain evidence="5">BX5</strain>
    </source>
</reference>
<dbReference type="InterPro" id="IPR029044">
    <property type="entry name" value="Nucleotide-diphossugar_trans"/>
</dbReference>
<organism evidence="5 6">
    <name type="scientific">Flintibacter faecis</name>
    <dbReference type="NCBI Taxonomy" id="2763047"/>
    <lineage>
        <taxon>Bacteria</taxon>
        <taxon>Bacillati</taxon>
        <taxon>Bacillota</taxon>
        <taxon>Clostridia</taxon>
        <taxon>Eubacteriales</taxon>
        <taxon>Flintibacter</taxon>
    </lineage>
</organism>
<dbReference type="GO" id="GO:0016757">
    <property type="term" value="F:glycosyltransferase activity"/>
    <property type="evidence" value="ECO:0007669"/>
    <property type="project" value="UniProtKB-KW"/>
</dbReference>
<keyword evidence="3" id="KW-0472">Membrane</keyword>
<dbReference type="PANTHER" id="PTHR22916:SF51">
    <property type="entry name" value="GLYCOSYLTRANSFERASE EPSH-RELATED"/>
    <property type="match status" value="1"/>
</dbReference>
<accession>A0A8J6M4K3</accession>
<dbReference type="Gene3D" id="3.90.550.10">
    <property type="entry name" value="Spore Coat Polysaccharide Biosynthesis Protein SpsA, Chain A"/>
    <property type="match status" value="1"/>
</dbReference>
<proteinExistence type="predicted"/>
<evidence type="ECO:0000259" key="4">
    <source>
        <dbReference type="Pfam" id="PF00535"/>
    </source>
</evidence>
<keyword evidence="6" id="KW-1185">Reference proteome</keyword>
<dbReference type="RefSeq" id="WP_186878849.1">
    <property type="nucleotide sequence ID" value="NZ_JACOPN010000006.1"/>
</dbReference>
<dbReference type="PANTHER" id="PTHR22916">
    <property type="entry name" value="GLYCOSYLTRANSFERASE"/>
    <property type="match status" value="1"/>
</dbReference>
<evidence type="ECO:0000256" key="1">
    <source>
        <dbReference type="ARBA" id="ARBA00022676"/>
    </source>
</evidence>
<keyword evidence="3" id="KW-0812">Transmembrane</keyword>
<gene>
    <name evidence="5" type="ORF">H8S55_09990</name>
</gene>
<keyword evidence="2" id="KW-0808">Transferase</keyword>
<evidence type="ECO:0000313" key="5">
    <source>
        <dbReference type="EMBL" id="MBC5717648.1"/>
    </source>
</evidence>
<comment type="caution">
    <text evidence="5">The sequence shown here is derived from an EMBL/GenBank/DDBJ whole genome shotgun (WGS) entry which is preliminary data.</text>
</comment>
<dbReference type="InterPro" id="IPR001173">
    <property type="entry name" value="Glyco_trans_2-like"/>
</dbReference>
<protein>
    <submittedName>
        <fullName evidence="5">Glycosyltransferase</fullName>
    </submittedName>
</protein>
<feature type="domain" description="Glycosyltransferase 2-like" evidence="4">
    <location>
        <begin position="4"/>
        <end position="124"/>
    </location>
</feature>
<keyword evidence="3" id="KW-1133">Transmembrane helix</keyword>
<dbReference type="EMBL" id="JACOPN010000006">
    <property type="protein sequence ID" value="MBC5717648.1"/>
    <property type="molecule type" value="Genomic_DNA"/>
</dbReference>
<name>A0A8J6M4K3_9FIRM</name>
<sequence>MKISVIVPVYNVAPYLAICLNSLLPALAPGDELLLVQGASTDKSKEISLHYKAEHTQVMVLEQNGTGLSNARNCGLQAATGDYVLFIDSDDFVETGTLSQLLSSIRKNGTSVDVWMTDYYKHFEANETDQLVEQIGSQHVSQVQELAKILPSHQCFWNVWKNVYRRSFLLENMLLFTENTYAEDIDFMTRLYLAGPKIRTAPLPFYYYRIGRSGSLMNEVPLKRVQDTVSVLENSIQRLRYSGFAWIGPVVAGFQFEYLLNLALLCEVSTPHQREAQKAYRDYRKILRPTTDFAVMACTAAMYLIGVKGMSRLLWFAKYMKRKKEHRTI</sequence>
<dbReference type="AlphaFoldDB" id="A0A8J6M4K3"/>
<keyword evidence="1" id="KW-0328">Glycosyltransferase</keyword>